<dbReference type="Proteomes" id="UP000694044">
    <property type="component" value="Unassembled WGS sequence"/>
</dbReference>
<sequence length="493" mass="53991">MAVHNAAIAGYEDTVRVILGADSMVDLNTPTFQTKETLAHLAVKNGHKNMFNILQAFGADLRIKDANGRSLSDVASDTGWAREIAARTAEYFAKIPGDARRSDLILPPRTVHGSVSAQRQSVNESSTTTTALGKSNKTKGKRGIKGAPKEETMIVAAAVAADSAIDTKRVLMRLLQSAGFEINESMESECPAVVEGKLRKLTMACFTRLRDASNSADDKADDVHNACELMKDMEDLVASYSKPSSLNAARFHFRVVVCSEAVHVIHMMQKLNRVDHAAIAVPAITSVLELCNTSAAYAEFVIGTAKLCVSVDRKSQAREILDVLEKRLLKIPFAERKPSEYRDLVQAYSTARDSMGLGQTSSRKTFGRLEWYLTNTMEQYELLLGLDRVAGRPFYFECRLTAEASDLDVARLMFGISIVPDLEDVVVFGTDRRVIYAGASKADVASTREILFTVAHHANIVLDDRSVQSCTTSIHFGDFVFLNNGILRNVSAA</sequence>
<evidence type="ECO:0000313" key="3">
    <source>
        <dbReference type="EMBL" id="KAG7389104.1"/>
    </source>
</evidence>
<evidence type="ECO:0000256" key="1">
    <source>
        <dbReference type="PROSITE-ProRule" id="PRU00023"/>
    </source>
</evidence>
<keyword evidence="1" id="KW-0040">ANK repeat</keyword>
<dbReference type="AlphaFoldDB" id="A0A8T1WA54"/>
<name>A0A8T1WA54_9STRA</name>
<feature type="region of interest" description="Disordered" evidence="2">
    <location>
        <begin position="111"/>
        <end position="146"/>
    </location>
</feature>
<proteinExistence type="predicted"/>
<dbReference type="InterPro" id="IPR002110">
    <property type="entry name" value="Ankyrin_rpt"/>
</dbReference>
<keyword evidence="4" id="KW-1185">Reference proteome</keyword>
<feature type="compositionally biased region" description="Polar residues" evidence="2">
    <location>
        <begin position="113"/>
        <end position="135"/>
    </location>
</feature>
<reference evidence="3" key="1">
    <citation type="submission" date="2021-02" db="EMBL/GenBank/DDBJ databases">
        <authorList>
            <person name="Palmer J.M."/>
        </authorList>
    </citation>
    <scope>NUCLEOTIDE SEQUENCE</scope>
    <source>
        <strain evidence="3">SCRP734</strain>
    </source>
</reference>
<accession>A0A8T1WA54</accession>
<protein>
    <submittedName>
        <fullName evidence="3">Uncharacterized protein</fullName>
    </submittedName>
</protein>
<comment type="caution">
    <text evidence="3">The sequence shown here is derived from an EMBL/GenBank/DDBJ whole genome shotgun (WGS) entry which is preliminary data.</text>
</comment>
<organism evidence="3 4">
    <name type="scientific">Phytophthora pseudosyringae</name>
    <dbReference type="NCBI Taxonomy" id="221518"/>
    <lineage>
        <taxon>Eukaryota</taxon>
        <taxon>Sar</taxon>
        <taxon>Stramenopiles</taxon>
        <taxon>Oomycota</taxon>
        <taxon>Peronosporomycetes</taxon>
        <taxon>Peronosporales</taxon>
        <taxon>Peronosporaceae</taxon>
        <taxon>Phytophthora</taxon>
    </lineage>
</organism>
<dbReference type="OrthoDB" id="100219at2759"/>
<dbReference type="EMBL" id="JAGDFM010000049">
    <property type="protein sequence ID" value="KAG7389104.1"/>
    <property type="molecule type" value="Genomic_DNA"/>
</dbReference>
<evidence type="ECO:0000256" key="2">
    <source>
        <dbReference type="SAM" id="MobiDB-lite"/>
    </source>
</evidence>
<dbReference type="PROSITE" id="PS50088">
    <property type="entry name" value="ANK_REPEAT"/>
    <property type="match status" value="1"/>
</dbReference>
<feature type="repeat" description="ANK" evidence="1">
    <location>
        <begin position="34"/>
        <end position="66"/>
    </location>
</feature>
<evidence type="ECO:0000313" key="4">
    <source>
        <dbReference type="Proteomes" id="UP000694044"/>
    </source>
</evidence>
<gene>
    <name evidence="3" type="ORF">PHYPSEUDO_011082</name>
</gene>